<proteinExistence type="predicted"/>
<evidence type="ECO:0000256" key="2">
    <source>
        <dbReference type="ARBA" id="ARBA00022692"/>
    </source>
</evidence>
<dbReference type="RefSeq" id="WP_252593041.1">
    <property type="nucleotide sequence ID" value="NZ_CP099489.1"/>
</dbReference>
<reference evidence="8" key="1">
    <citation type="submission" date="2022-06" db="EMBL/GenBank/DDBJ databases">
        <title>Ornithinimicrobium HY1793.</title>
        <authorList>
            <person name="Huang Y."/>
        </authorList>
    </citation>
    <scope>NUCLEOTIDE SEQUENCE</scope>
    <source>
        <strain evidence="8">HY1793</strain>
    </source>
</reference>
<dbReference type="Proteomes" id="UP001056455">
    <property type="component" value="Chromosome"/>
</dbReference>
<protein>
    <recommendedName>
        <fullName evidence="7">Thioredoxin domain-containing protein</fullName>
    </recommendedName>
</protein>
<keyword evidence="2 6" id="KW-0812">Transmembrane</keyword>
<dbReference type="PROSITE" id="PS51352">
    <property type="entry name" value="THIOREDOXIN_2"/>
    <property type="match status" value="1"/>
</dbReference>
<dbReference type="InterPro" id="IPR013766">
    <property type="entry name" value="Thioredoxin_domain"/>
</dbReference>
<dbReference type="InterPro" id="IPR009908">
    <property type="entry name" value="Methylamine_util_MauE"/>
</dbReference>
<feature type="transmembrane region" description="Helical" evidence="6">
    <location>
        <begin position="122"/>
        <end position="143"/>
    </location>
</feature>
<evidence type="ECO:0000256" key="6">
    <source>
        <dbReference type="SAM" id="Phobius"/>
    </source>
</evidence>
<comment type="subcellular location">
    <subcellularLocation>
        <location evidence="1">Membrane</location>
        <topology evidence="1">Multi-pass membrane protein</topology>
    </subcellularLocation>
</comment>
<dbReference type="InterPro" id="IPR036249">
    <property type="entry name" value="Thioredoxin-like_sf"/>
</dbReference>
<feature type="compositionally biased region" description="Polar residues" evidence="5">
    <location>
        <begin position="371"/>
        <end position="388"/>
    </location>
</feature>
<feature type="domain" description="Thioredoxin" evidence="7">
    <location>
        <begin position="206"/>
        <end position="372"/>
    </location>
</feature>
<keyword evidence="4 6" id="KW-0472">Membrane</keyword>
<feature type="transmembrane region" description="Helical" evidence="6">
    <location>
        <begin position="58"/>
        <end position="89"/>
    </location>
</feature>
<name>A0ABY4YUH2_9MICO</name>
<evidence type="ECO:0000256" key="5">
    <source>
        <dbReference type="SAM" id="MobiDB-lite"/>
    </source>
</evidence>
<organism evidence="8 9">
    <name type="scientific">Ornithinimicrobium faecis</name>
    <dbReference type="NCBI Taxonomy" id="2934158"/>
    <lineage>
        <taxon>Bacteria</taxon>
        <taxon>Bacillati</taxon>
        <taxon>Actinomycetota</taxon>
        <taxon>Actinomycetes</taxon>
        <taxon>Micrococcales</taxon>
        <taxon>Ornithinimicrobiaceae</taxon>
        <taxon>Ornithinimicrobium</taxon>
    </lineage>
</organism>
<keyword evidence="3 6" id="KW-1133">Transmembrane helix</keyword>
<sequence>MPIPAVLTAWLVLAAVLATSGVGKVRHPEGAAEAAASLGVSAALRGPGWVRAHPWLELALAVLLLVLPHPFSVVTAAATLVLFLAYLALVCRAVASGADITCHCFGSVGTGVVDGWTVARNAVLVALGGVVLVDAALGESALARFGALSGSSARGGRIDASSVDAGSVGGDNAWWWIVALVVTAVVTYLVVRPGDRADRARGSSLERAPAAAPALRMAIPDVPVSVAKSAVPESVAVDSAAVDSAATEAVSVSLRDLVAERRALLLLLSPGCGPCRTISAHLKDWSHEMPDTGLVVAHAISFAAMRESQPAWEPFFAQDTEGAVARAFDDPARPWAVLLGADGRVESAPAQGYTAIVSLVDDLRSDPDQANADQSSSGRASTDQMGAR</sequence>
<evidence type="ECO:0000256" key="1">
    <source>
        <dbReference type="ARBA" id="ARBA00004141"/>
    </source>
</evidence>
<keyword evidence="9" id="KW-1185">Reference proteome</keyword>
<dbReference type="Gene3D" id="3.40.30.10">
    <property type="entry name" value="Glutaredoxin"/>
    <property type="match status" value="1"/>
</dbReference>
<evidence type="ECO:0000259" key="7">
    <source>
        <dbReference type="PROSITE" id="PS51352"/>
    </source>
</evidence>
<accession>A0ABY4YUH2</accession>
<dbReference type="Pfam" id="PF07291">
    <property type="entry name" value="MauE"/>
    <property type="match status" value="1"/>
</dbReference>
<gene>
    <name evidence="8" type="ORF">NF556_20375</name>
</gene>
<dbReference type="SUPFAM" id="SSF52833">
    <property type="entry name" value="Thioredoxin-like"/>
    <property type="match status" value="1"/>
</dbReference>
<evidence type="ECO:0000313" key="9">
    <source>
        <dbReference type="Proteomes" id="UP001056455"/>
    </source>
</evidence>
<feature type="transmembrane region" description="Helical" evidence="6">
    <location>
        <begin position="173"/>
        <end position="191"/>
    </location>
</feature>
<evidence type="ECO:0000256" key="4">
    <source>
        <dbReference type="ARBA" id="ARBA00023136"/>
    </source>
</evidence>
<dbReference type="EMBL" id="CP099489">
    <property type="protein sequence ID" value="USQ79910.1"/>
    <property type="molecule type" value="Genomic_DNA"/>
</dbReference>
<evidence type="ECO:0000256" key="3">
    <source>
        <dbReference type="ARBA" id="ARBA00022989"/>
    </source>
</evidence>
<evidence type="ECO:0000313" key="8">
    <source>
        <dbReference type="EMBL" id="USQ79910.1"/>
    </source>
</evidence>
<feature type="region of interest" description="Disordered" evidence="5">
    <location>
        <begin position="364"/>
        <end position="388"/>
    </location>
</feature>